<gene>
    <name evidence="1" type="ORF">C798_15340</name>
</gene>
<accession>A0A6M3ZUI7</accession>
<dbReference type="Gene3D" id="2.40.30.160">
    <property type="match status" value="1"/>
</dbReference>
<dbReference type="Proteomes" id="UP000501648">
    <property type="component" value="Chromosome"/>
</dbReference>
<dbReference type="Gene3D" id="3.30.70.1400">
    <property type="entry name" value="Aminomethyltransferase beta-barrel domains"/>
    <property type="match status" value="1"/>
</dbReference>
<organism evidence="1 2">
    <name type="scientific">Herbaspirillum rubrisubalbicans Os34</name>
    <dbReference type="NCBI Taxonomy" id="1235827"/>
    <lineage>
        <taxon>Bacteria</taxon>
        <taxon>Pseudomonadati</taxon>
        <taxon>Pseudomonadota</taxon>
        <taxon>Betaproteobacteria</taxon>
        <taxon>Burkholderiales</taxon>
        <taxon>Oxalobacteraceae</taxon>
        <taxon>Herbaspirillum</taxon>
    </lineage>
</organism>
<evidence type="ECO:0000313" key="1">
    <source>
        <dbReference type="EMBL" id="QJQ01560.1"/>
    </source>
</evidence>
<dbReference type="InterPro" id="IPR045179">
    <property type="entry name" value="YgfZ/GcvT"/>
</dbReference>
<dbReference type="PIRSF" id="PIRSF006487">
    <property type="entry name" value="GcvT"/>
    <property type="match status" value="1"/>
</dbReference>
<dbReference type="RefSeq" id="WP_017450374.1">
    <property type="nucleotide sequence ID" value="NZ_CP008956.1"/>
</dbReference>
<sequence length="354" mass="37735">MTDMTPSPSAWRDFLTQQGAQFDAESNDVLGFGPDAPAPQSLESFMAPLTGLGLIAATGEEAASFLHGQLTNDVQHLDSNAARLAGYCSPKGRLLATLLIWRDAQTIYLQLPRSLQPAIQKRLQMFIMRAKAKLADAGTEYAVLGLVGPAAANALAEWFPVLPAAPYDKLDNSHGSLIRMADAAGSARYQWIAPVDTLTAAWPKLTQHLKPSASLAWRLADIRAGVPGILAATQEQFVPQMINFELIGGVNFKKGCYPGQEIVARSQYLGKLKRRTMLATIDSAAAQAGQEVFAAADPGQPCGMVVNAEALDDSHALALVEMKLAAADDTVHLGAADGPALHFHALPYELADPQ</sequence>
<dbReference type="InterPro" id="IPR017703">
    <property type="entry name" value="YgfZ/GCV_T_CS"/>
</dbReference>
<dbReference type="EMBL" id="CP008956">
    <property type="protein sequence ID" value="QJQ01560.1"/>
    <property type="molecule type" value="Genomic_DNA"/>
</dbReference>
<proteinExistence type="predicted"/>
<dbReference type="SUPFAM" id="SSF103025">
    <property type="entry name" value="Folate-binding domain"/>
    <property type="match status" value="1"/>
</dbReference>
<dbReference type="AlphaFoldDB" id="A0A6M3ZUI7"/>
<dbReference type="NCBIfam" id="TIGR03317">
    <property type="entry name" value="ygfZ_signature"/>
    <property type="match status" value="1"/>
</dbReference>
<dbReference type="PANTHER" id="PTHR22602">
    <property type="entry name" value="TRANSFERASE CAF17, MITOCHONDRIAL-RELATED"/>
    <property type="match status" value="1"/>
</dbReference>
<dbReference type="PANTHER" id="PTHR22602:SF0">
    <property type="entry name" value="TRANSFERASE CAF17, MITOCHONDRIAL-RELATED"/>
    <property type="match status" value="1"/>
</dbReference>
<reference evidence="1 2" key="1">
    <citation type="journal article" date="2012" name="J. Bacteriol.">
        <title>Genome sequence of the pathogenic Herbaspirillum seropedicae strain Os34, isolated from rice roots.</title>
        <authorList>
            <person name="Ye W."/>
            <person name="Ye S."/>
            <person name="Liu J."/>
            <person name="Chang S."/>
            <person name="Chen M."/>
            <person name="Zhu B."/>
            <person name="Guo L."/>
            <person name="An Q."/>
        </authorList>
    </citation>
    <scope>NUCLEOTIDE SEQUENCE [LARGE SCALE GENOMIC DNA]</scope>
    <source>
        <strain evidence="1 2">Os34</strain>
    </source>
</reference>
<protein>
    <submittedName>
        <fullName evidence="1">Folate-binding protein</fullName>
    </submittedName>
</protein>
<name>A0A6M3ZUI7_9BURK</name>
<dbReference type="Gene3D" id="3.30.70.1630">
    <property type="match status" value="1"/>
</dbReference>
<dbReference type="GO" id="GO:0016226">
    <property type="term" value="P:iron-sulfur cluster assembly"/>
    <property type="evidence" value="ECO:0007669"/>
    <property type="project" value="TreeGrafter"/>
</dbReference>
<evidence type="ECO:0000313" key="2">
    <source>
        <dbReference type="Proteomes" id="UP000501648"/>
    </source>
</evidence>